<evidence type="ECO:0000313" key="2">
    <source>
        <dbReference type="EMBL" id="CAF4430043.1"/>
    </source>
</evidence>
<accession>A0A8S2U4C0</accession>
<dbReference type="Proteomes" id="UP000681720">
    <property type="component" value="Unassembled WGS sequence"/>
</dbReference>
<evidence type="ECO:0000313" key="1">
    <source>
        <dbReference type="EMBL" id="CAF4324840.1"/>
    </source>
</evidence>
<gene>
    <name evidence="1" type="ORF">BYL167_LOCUS28436</name>
    <name evidence="3" type="ORF">GIL414_LOCUS32437</name>
    <name evidence="2" type="ORF">SMN809_LOCUS31772</name>
</gene>
<evidence type="ECO:0000313" key="4">
    <source>
        <dbReference type="Proteomes" id="UP000681967"/>
    </source>
</evidence>
<name>A0A8S2U4C0_9BILA</name>
<protein>
    <submittedName>
        <fullName evidence="1">Uncharacterized protein</fullName>
    </submittedName>
</protein>
<dbReference type="Proteomes" id="UP000676336">
    <property type="component" value="Unassembled WGS sequence"/>
</dbReference>
<feature type="non-terminal residue" evidence="1">
    <location>
        <position position="1"/>
    </location>
</feature>
<dbReference type="EMBL" id="CAJOBJ010068866">
    <property type="protein sequence ID" value="CAF4451368.1"/>
    <property type="molecule type" value="Genomic_DNA"/>
</dbReference>
<evidence type="ECO:0000313" key="3">
    <source>
        <dbReference type="EMBL" id="CAF4451368.1"/>
    </source>
</evidence>
<dbReference type="AlphaFoldDB" id="A0A8S2U4C0"/>
<dbReference type="Proteomes" id="UP000681967">
    <property type="component" value="Unassembled WGS sequence"/>
</dbReference>
<dbReference type="EMBL" id="CAJOBI010064550">
    <property type="protein sequence ID" value="CAF4430043.1"/>
    <property type="molecule type" value="Genomic_DNA"/>
</dbReference>
<sequence length="60" mass="6667">LPDKVETLSRETRTMVSVGFLIRSWPIPGLVKATYERKFSDGTHGSIPLLVKADRRGVLA</sequence>
<organism evidence="1 4">
    <name type="scientific">Rotaria magnacalcarata</name>
    <dbReference type="NCBI Taxonomy" id="392030"/>
    <lineage>
        <taxon>Eukaryota</taxon>
        <taxon>Metazoa</taxon>
        <taxon>Spiralia</taxon>
        <taxon>Gnathifera</taxon>
        <taxon>Rotifera</taxon>
        <taxon>Eurotatoria</taxon>
        <taxon>Bdelloidea</taxon>
        <taxon>Philodinida</taxon>
        <taxon>Philodinidae</taxon>
        <taxon>Rotaria</taxon>
    </lineage>
</organism>
<comment type="caution">
    <text evidence="1">The sequence shown here is derived from an EMBL/GenBank/DDBJ whole genome shotgun (WGS) entry which is preliminary data.</text>
</comment>
<dbReference type="EMBL" id="CAJOBH010040241">
    <property type="protein sequence ID" value="CAF4324840.1"/>
    <property type="molecule type" value="Genomic_DNA"/>
</dbReference>
<reference evidence="1" key="1">
    <citation type="submission" date="2021-02" db="EMBL/GenBank/DDBJ databases">
        <authorList>
            <person name="Nowell W R."/>
        </authorList>
    </citation>
    <scope>NUCLEOTIDE SEQUENCE</scope>
</reference>
<proteinExistence type="predicted"/>